<sequence>MAAPEDDQTLHANSYAVSYRLLGDSELAGAVSAVAVNRVRQLPEERSGQWLEQLTLFTVQQALQPSALGKDAEAPSLEPSSNARKSDPNASLREALRRRLARATPEEQVAGALLQLCAYPAEFVAGLMGISADEVVALAGIIAPPPGVSYRDLGDPALTGSTRPAAPSRYRRKPHWTTLIAVLLVVLAVLYATQVTGPRPTLTDEGGFGARTQTTIIQDEPAQRFGY</sequence>
<accession>A0A6J7LX36</accession>
<evidence type="ECO:0000313" key="3">
    <source>
        <dbReference type="EMBL" id="CAB4816861.1"/>
    </source>
</evidence>
<gene>
    <name evidence="3" type="ORF">UFOPK3046_01516</name>
    <name evidence="4" type="ORF">UFOPK3914_00553</name>
</gene>
<evidence type="ECO:0000313" key="4">
    <source>
        <dbReference type="EMBL" id="CAB4972907.1"/>
    </source>
</evidence>
<protein>
    <submittedName>
        <fullName evidence="4">Unannotated protein</fullName>
    </submittedName>
</protein>
<reference evidence="4" key="1">
    <citation type="submission" date="2020-05" db="EMBL/GenBank/DDBJ databases">
        <authorList>
            <person name="Chiriac C."/>
            <person name="Salcher M."/>
            <person name="Ghai R."/>
            <person name="Kavagutti S V."/>
        </authorList>
    </citation>
    <scope>NUCLEOTIDE SEQUENCE</scope>
</reference>
<keyword evidence="2" id="KW-0472">Membrane</keyword>
<evidence type="ECO:0000256" key="2">
    <source>
        <dbReference type="SAM" id="Phobius"/>
    </source>
</evidence>
<dbReference type="EMBL" id="CAFBOG010000034">
    <property type="protein sequence ID" value="CAB4972907.1"/>
    <property type="molecule type" value="Genomic_DNA"/>
</dbReference>
<proteinExistence type="predicted"/>
<dbReference type="AlphaFoldDB" id="A0A6J7LX36"/>
<organism evidence="4">
    <name type="scientific">freshwater metagenome</name>
    <dbReference type="NCBI Taxonomy" id="449393"/>
    <lineage>
        <taxon>unclassified sequences</taxon>
        <taxon>metagenomes</taxon>
        <taxon>ecological metagenomes</taxon>
    </lineage>
</organism>
<keyword evidence="2" id="KW-0812">Transmembrane</keyword>
<feature type="transmembrane region" description="Helical" evidence="2">
    <location>
        <begin position="176"/>
        <end position="193"/>
    </location>
</feature>
<keyword evidence="2" id="KW-1133">Transmembrane helix</keyword>
<dbReference type="EMBL" id="CAFAAQ010000163">
    <property type="protein sequence ID" value="CAB4816861.1"/>
    <property type="molecule type" value="Genomic_DNA"/>
</dbReference>
<evidence type="ECO:0000256" key="1">
    <source>
        <dbReference type="SAM" id="MobiDB-lite"/>
    </source>
</evidence>
<feature type="region of interest" description="Disordered" evidence="1">
    <location>
        <begin position="68"/>
        <end position="91"/>
    </location>
</feature>
<name>A0A6J7LX36_9ZZZZ</name>